<proteinExistence type="predicted"/>
<gene>
    <name evidence="2" type="ORF">SDC9_103345</name>
</gene>
<evidence type="ECO:0000259" key="1">
    <source>
        <dbReference type="Pfam" id="PF13358"/>
    </source>
</evidence>
<sequence>MEDVLAVYTRPFNPSIPVICMDEKPCQLLDEARKPIPASPGYVRKEDNEYIRKGTCSLFLFTEPLGGWRRCDASERRTKQYWAEQVRILLEEDYPDCEKVILVMDNLNTHNISALYERFPPAHAFRLSQRLEIHHTPKHGSWLNVAEIELSALSTQCLNRRISSIEMMDREVKSWATKRNYNQKSVDWQFDVTDARCKLKHLYPVIITN</sequence>
<reference evidence="2" key="1">
    <citation type="submission" date="2019-08" db="EMBL/GenBank/DDBJ databases">
        <authorList>
            <person name="Kucharzyk K."/>
            <person name="Murdoch R.W."/>
            <person name="Higgins S."/>
            <person name="Loffler F."/>
        </authorList>
    </citation>
    <scope>NUCLEOTIDE SEQUENCE</scope>
</reference>
<protein>
    <submittedName>
        <fullName evidence="2">IS630 family transposase ISSac1</fullName>
    </submittedName>
</protein>
<dbReference type="InterPro" id="IPR047655">
    <property type="entry name" value="Transpos_IS630-like"/>
</dbReference>
<comment type="caution">
    <text evidence="2">The sequence shown here is derived from an EMBL/GenBank/DDBJ whole genome shotgun (WGS) entry which is preliminary data.</text>
</comment>
<dbReference type="Pfam" id="PF13358">
    <property type="entry name" value="DDE_3"/>
    <property type="match status" value="1"/>
</dbReference>
<name>A0A645ATX6_9ZZZZ</name>
<feature type="domain" description="Tc1-like transposase DDE" evidence="1">
    <location>
        <begin position="17"/>
        <end position="167"/>
    </location>
</feature>
<dbReference type="EMBL" id="VSSQ01015807">
    <property type="protein sequence ID" value="MPM56539.1"/>
    <property type="molecule type" value="Genomic_DNA"/>
</dbReference>
<accession>A0A645ATX6</accession>
<organism evidence="2">
    <name type="scientific">bioreactor metagenome</name>
    <dbReference type="NCBI Taxonomy" id="1076179"/>
    <lineage>
        <taxon>unclassified sequences</taxon>
        <taxon>metagenomes</taxon>
        <taxon>ecological metagenomes</taxon>
    </lineage>
</organism>
<dbReference type="NCBIfam" id="NF033545">
    <property type="entry name" value="transpos_IS630"/>
    <property type="match status" value="1"/>
</dbReference>
<dbReference type="AlphaFoldDB" id="A0A645ATX6"/>
<dbReference type="InterPro" id="IPR038717">
    <property type="entry name" value="Tc1-like_DDE_dom"/>
</dbReference>
<evidence type="ECO:0000313" key="2">
    <source>
        <dbReference type="EMBL" id="MPM56539.1"/>
    </source>
</evidence>